<evidence type="ECO:0000313" key="2">
    <source>
        <dbReference type="Proteomes" id="UP001054837"/>
    </source>
</evidence>
<accession>A0AAV4QQD2</accession>
<dbReference type="EMBL" id="BPLQ01004902">
    <property type="protein sequence ID" value="GIY11410.1"/>
    <property type="molecule type" value="Genomic_DNA"/>
</dbReference>
<dbReference type="Proteomes" id="UP001054837">
    <property type="component" value="Unassembled WGS sequence"/>
</dbReference>
<keyword evidence="2" id="KW-1185">Reference proteome</keyword>
<sequence length="86" mass="9785">MKLSKHSLTGEHFNPTQLCKKRGSNCRGNKHYNIRWANKRRLFSSNHTFENIPRTQGVGSGNEARSPIIFLKASSITLTVWSPSEE</sequence>
<reference evidence="1 2" key="1">
    <citation type="submission" date="2021-06" db="EMBL/GenBank/DDBJ databases">
        <title>Caerostris darwini draft genome.</title>
        <authorList>
            <person name="Kono N."/>
            <person name="Arakawa K."/>
        </authorList>
    </citation>
    <scope>NUCLEOTIDE SEQUENCE [LARGE SCALE GENOMIC DNA]</scope>
</reference>
<organism evidence="1 2">
    <name type="scientific">Caerostris darwini</name>
    <dbReference type="NCBI Taxonomy" id="1538125"/>
    <lineage>
        <taxon>Eukaryota</taxon>
        <taxon>Metazoa</taxon>
        <taxon>Ecdysozoa</taxon>
        <taxon>Arthropoda</taxon>
        <taxon>Chelicerata</taxon>
        <taxon>Arachnida</taxon>
        <taxon>Araneae</taxon>
        <taxon>Araneomorphae</taxon>
        <taxon>Entelegynae</taxon>
        <taxon>Araneoidea</taxon>
        <taxon>Araneidae</taxon>
        <taxon>Caerostris</taxon>
    </lineage>
</organism>
<evidence type="ECO:0000313" key="1">
    <source>
        <dbReference type="EMBL" id="GIY11410.1"/>
    </source>
</evidence>
<comment type="caution">
    <text evidence="1">The sequence shown here is derived from an EMBL/GenBank/DDBJ whole genome shotgun (WGS) entry which is preliminary data.</text>
</comment>
<protein>
    <submittedName>
        <fullName evidence="1">Uncharacterized protein</fullName>
    </submittedName>
</protein>
<dbReference type="AlphaFoldDB" id="A0AAV4QQD2"/>
<proteinExistence type="predicted"/>
<name>A0AAV4QQD2_9ARAC</name>
<gene>
    <name evidence="1" type="ORF">CDAR_535931</name>
</gene>